<sequence>MRWLLSLWFTPIAILVTWLVLASRDLSFGLFFLTRDFYDLVFSIYAQTLGIPAEELPPLVVRALIVDSAIVLGLYALRRRKRIQALVMQAYSKLSSSARAASAESLSSAP</sequence>
<comment type="caution">
    <text evidence="2">The sequence shown here is derived from an EMBL/GenBank/DDBJ whole genome shotgun (WGS) entry which is preliminary data.</text>
</comment>
<gene>
    <name evidence="2" type="ORF">NS365_00385</name>
</gene>
<proteinExistence type="predicted"/>
<protein>
    <submittedName>
        <fullName evidence="2">Membrane protein</fullName>
    </submittedName>
</protein>
<dbReference type="EMBL" id="LDQA01000001">
    <property type="protein sequence ID" value="KTR08442.1"/>
    <property type="molecule type" value="Genomic_DNA"/>
</dbReference>
<keyword evidence="1" id="KW-0472">Membrane</keyword>
<dbReference type="AlphaFoldDB" id="A0A147DB95"/>
<reference evidence="2 3" key="1">
    <citation type="journal article" date="2016" name="Front. Microbiol.">
        <title>Genomic Resource of Rice Seed Associated Bacteria.</title>
        <authorList>
            <person name="Midha S."/>
            <person name="Bansal K."/>
            <person name="Sharma S."/>
            <person name="Kumar N."/>
            <person name="Patil P.P."/>
            <person name="Chaudhry V."/>
            <person name="Patil P.B."/>
        </authorList>
    </citation>
    <scope>NUCLEOTIDE SEQUENCE [LARGE SCALE GENOMIC DNA]</scope>
    <source>
        <strain evidence="2 3">NS365</strain>
    </source>
</reference>
<evidence type="ECO:0000313" key="2">
    <source>
        <dbReference type="EMBL" id="KTR08442.1"/>
    </source>
</evidence>
<accession>A0A147DB95</accession>
<evidence type="ECO:0000313" key="3">
    <source>
        <dbReference type="Proteomes" id="UP000078529"/>
    </source>
</evidence>
<feature type="transmembrane region" description="Helical" evidence="1">
    <location>
        <begin position="59"/>
        <end position="77"/>
    </location>
</feature>
<organism evidence="2 3">
    <name type="scientific">Aureimonas ureilytica</name>
    <dbReference type="NCBI Taxonomy" id="401562"/>
    <lineage>
        <taxon>Bacteria</taxon>
        <taxon>Pseudomonadati</taxon>
        <taxon>Pseudomonadota</taxon>
        <taxon>Alphaproteobacteria</taxon>
        <taxon>Hyphomicrobiales</taxon>
        <taxon>Aurantimonadaceae</taxon>
        <taxon>Aureimonas</taxon>
    </lineage>
</organism>
<keyword evidence="1" id="KW-0812">Transmembrane</keyword>
<evidence type="ECO:0000256" key="1">
    <source>
        <dbReference type="SAM" id="Phobius"/>
    </source>
</evidence>
<dbReference type="Pfam" id="PF19600">
    <property type="entry name" value="DUF6105"/>
    <property type="match status" value="1"/>
</dbReference>
<name>A0A147DB95_9HYPH</name>
<dbReference type="InterPro" id="IPR046087">
    <property type="entry name" value="DUF6105"/>
</dbReference>
<dbReference type="RefSeq" id="WP_058598294.1">
    <property type="nucleotide sequence ID" value="NZ_LDQA01000001.1"/>
</dbReference>
<dbReference type="Proteomes" id="UP000078529">
    <property type="component" value="Unassembled WGS sequence"/>
</dbReference>
<keyword evidence="1" id="KW-1133">Transmembrane helix</keyword>
<keyword evidence="3" id="KW-1185">Reference proteome</keyword>